<name>A0AAE3A6J4_9FIRM</name>
<keyword evidence="2" id="KW-0472">Membrane</keyword>
<proteinExistence type="predicted"/>
<dbReference type="Gene3D" id="2.40.260.10">
    <property type="entry name" value="Sortase"/>
    <property type="match status" value="1"/>
</dbReference>
<feature type="active site" description="Acyl-thioester intermediate" evidence="1">
    <location>
        <position position="226"/>
    </location>
</feature>
<evidence type="ECO:0000256" key="2">
    <source>
        <dbReference type="SAM" id="Phobius"/>
    </source>
</evidence>
<organism evidence="3 4">
    <name type="scientific">Hominiventricola filiformis</name>
    <dbReference type="NCBI Taxonomy" id="2885352"/>
    <lineage>
        <taxon>Bacteria</taxon>
        <taxon>Bacillati</taxon>
        <taxon>Bacillota</taxon>
        <taxon>Clostridia</taxon>
        <taxon>Lachnospirales</taxon>
        <taxon>Lachnospiraceae</taxon>
        <taxon>Hominiventricola</taxon>
    </lineage>
</organism>
<keyword evidence="4" id="KW-1185">Reference proteome</keyword>
<dbReference type="SUPFAM" id="SSF63817">
    <property type="entry name" value="Sortase"/>
    <property type="match status" value="1"/>
</dbReference>
<keyword evidence="3" id="KW-0378">Hydrolase</keyword>
<dbReference type="InterPro" id="IPR009835">
    <property type="entry name" value="SrtB"/>
</dbReference>
<keyword evidence="2" id="KW-1133">Transmembrane helix</keyword>
<evidence type="ECO:0000313" key="3">
    <source>
        <dbReference type="EMBL" id="MCC2125203.1"/>
    </source>
</evidence>
<accession>A0AAE3A6J4</accession>
<evidence type="ECO:0000313" key="4">
    <source>
        <dbReference type="Proteomes" id="UP001198220"/>
    </source>
</evidence>
<dbReference type="RefSeq" id="WP_308458671.1">
    <property type="nucleotide sequence ID" value="NZ_JAJEPS010000002.1"/>
</dbReference>
<reference evidence="3 4" key="1">
    <citation type="submission" date="2021-10" db="EMBL/GenBank/DDBJ databases">
        <title>Anaerobic single-cell dispensing facilitates the cultivation of human gut bacteria.</title>
        <authorList>
            <person name="Afrizal A."/>
        </authorList>
    </citation>
    <scope>NUCLEOTIDE SEQUENCE [LARGE SCALE GENOMIC DNA]</scope>
    <source>
        <strain evidence="3 4">CLA-AA-H276</strain>
    </source>
</reference>
<evidence type="ECO:0000256" key="1">
    <source>
        <dbReference type="PIRSR" id="PIRSR605754-1"/>
    </source>
</evidence>
<comment type="caution">
    <text evidence="3">The sequence shown here is derived from an EMBL/GenBank/DDBJ whole genome shotgun (WGS) entry which is preliminary data.</text>
</comment>
<sequence>MEIAGTLARLGNRILSMIAAIMILLMLLYGGYSLWDTVMVYRGAFLSSDLLQFKPAEDAVESPTLLELQAINPDVQGWLTIDDTHIDYPVVQGENDMEYVNKDVYGEFALSGAIFLSSLDNLEFDEGYHLLYGHHMDNGGMFGDIVEFPQESYFDSHTSGVFYLPDAAYDITLFACLEVDAYDPVVYDCDSGADRKKLLDYIKKNAVQYREIGVTAEDSVIGFSTCAEAETNGRVVVFGRLTKRS</sequence>
<dbReference type="InterPro" id="IPR023365">
    <property type="entry name" value="Sortase_dom-sf"/>
</dbReference>
<dbReference type="AlphaFoldDB" id="A0AAE3A6J4"/>
<dbReference type="NCBIfam" id="TIGR03064">
    <property type="entry name" value="sortase_srtB"/>
    <property type="match status" value="1"/>
</dbReference>
<dbReference type="EMBL" id="JAJEPS010000002">
    <property type="protein sequence ID" value="MCC2125203.1"/>
    <property type="molecule type" value="Genomic_DNA"/>
</dbReference>
<gene>
    <name evidence="3" type="primary">srtB</name>
    <name evidence="3" type="ORF">LKD36_03305</name>
</gene>
<protein>
    <submittedName>
        <fullName evidence="3">Class B sortase</fullName>
        <ecNumber evidence="3">3.4.22.71</ecNumber>
    </submittedName>
</protein>
<dbReference type="CDD" id="cd05826">
    <property type="entry name" value="Sortase_B"/>
    <property type="match status" value="1"/>
</dbReference>
<feature type="active site" description="Proton donor/acceptor" evidence="1">
    <location>
        <position position="134"/>
    </location>
</feature>
<dbReference type="GO" id="GO:0016787">
    <property type="term" value="F:hydrolase activity"/>
    <property type="evidence" value="ECO:0007669"/>
    <property type="project" value="UniProtKB-KW"/>
</dbReference>
<dbReference type="Proteomes" id="UP001198220">
    <property type="component" value="Unassembled WGS sequence"/>
</dbReference>
<feature type="transmembrane region" description="Helical" evidence="2">
    <location>
        <begin position="14"/>
        <end position="35"/>
    </location>
</feature>
<keyword evidence="2" id="KW-0812">Transmembrane</keyword>
<dbReference type="EC" id="3.4.22.71" evidence="3"/>